<dbReference type="AlphaFoldDB" id="A0AAV4QTI1"/>
<evidence type="ECO:0000313" key="2">
    <source>
        <dbReference type="Proteomes" id="UP001054945"/>
    </source>
</evidence>
<sequence>MQVLFPLMVKVDQQIQRYSFSKSHFNLSPPLVLRGFGFTLRKNPLFPPRIFTRKHFWPGNHSKGTTLYQTSKGCIGGAAHQFYWKGDRNPWKHQHILIGNGMIFSSMSEQ</sequence>
<proteinExistence type="predicted"/>
<dbReference type="EMBL" id="BPLR01006588">
    <property type="protein sequence ID" value="GIY10968.1"/>
    <property type="molecule type" value="Genomic_DNA"/>
</dbReference>
<evidence type="ECO:0000313" key="1">
    <source>
        <dbReference type="EMBL" id="GIY10968.1"/>
    </source>
</evidence>
<organism evidence="1 2">
    <name type="scientific">Caerostris extrusa</name>
    <name type="common">Bark spider</name>
    <name type="synonym">Caerostris bankana</name>
    <dbReference type="NCBI Taxonomy" id="172846"/>
    <lineage>
        <taxon>Eukaryota</taxon>
        <taxon>Metazoa</taxon>
        <taxon>Ecdysozoa</taxon>
        <taxon>Arthropoda</taxon>
        <taxon>Chelicerata</taxon>
        <taxon>Arachnida</taxon>
        <taxon>Araneae</taxon>
        <taxon>Araneomorphae</taxon>
        <taxon>Entelegynae</taxon>
        <taxon>Araneoidea</taxon>
        <taxon>Araneidae</taxon>
        <taxon>Caerostris</taxon>
    </lineage>
</organism>
<dbReference type="Proteomes" id="UP001054945">
    <property type="component" value="Unassembled WGS sequence"/>
</dbReference>
<reference evidence="1 2" key="1">
    <citation type="submission" date="2021-06" db="EMBL/GenBank/DDBJ databases">
        <title>Caerostris extrusa draft genome.</title>
        <authorList>
            <person name="Kono N."/>
            <person name="Arakawa K."/>
        </authorList>
    </citation>
    <scope>NUCLEOTIDE SEQUENCE [LARGE SCALE GENOMIC DNA]</scope>
</reference>
<feature type="non-terminal residue" evidence="1">
    <location>
        <position position="110"/>
    </location>
</feature>
<protein>
    <submittedName>
        <fullName evidence="1">Uncharacterized protein</fullName>
    </submittedName>
</protein>
<name>A0AAV4QTI1_CAEEX</name>
<accession>A0AAV4QTI1</accession>
<gene>
    <name evidence="1" type="ORF">CEXT_406321</name>
</gene>
<comment type="caution">
    <text evidence="1">The sequence shown here is derived from an EMBL/GenBank/DDBJ whole genome shotgun (WGS) entry which is preliminary data.</text>
</comment>
<keyword evidence="2" id="KW-1185">Reference proteome</keyword>